<dbReference type="AlphaFoldDB" id="A0A328BFR1"/>
<evidence type="ECO:0000256" key="4">
    <source>
        <dbReference type="RuleBase" id="RU004508"/>
    </source>
</evidence>
<dbReference type="Pfam" id="PF01041">
    <property type="entry name" value="DegT_DnrJ_EryC1"/>
    <property type="match status" value="1"/>
</dbReference>
<keyword evidence="3 4" id="KW-0663">Pyridoxal phosphate</keyword>
<dbReference type="GO" id="GO:0000271">
    <property type="term" value="P:polysaccharide biosynthetic process"/>
    <property type="evidence" value="ECO:0007669"/>
    <property type="project" value="TreeGrafter"/>
</dbReference>
<protein>
    <recommendedName>
        <fullName evidence="7">DegT/DnrJ/EryC1/StrS family aminotransferase</fullName>
    </recommendedName>
</protein>
<keyword evidence="6" id="KW-1185">Reference proteome</keyword>
<dbReference type="Gene3D" id="3.40.640.10">
    <property type="entry name" value="Type I PLP-dependent aspartate aminotransferase-like (Major domain)"/>
    <property type="match status" value="1"/>
</dbReference>
<dbReference type="InterPro" id="IPR000653">
    <property type="entry name" value="DegT/StrS_aminotransferase"/>
</dbReference>
<feature type="modified residue" description="N6-(pyridoxal phosphate)lysine" evidence="3">
    <location>
        <position position="195"/>
    </location>
</feature>
<dbReference type="GO" id="GO:0030170">
    <property type="term" value="F:pyridoxal phosphate binding"/>
    <property type="evidence" value="ECO:0007669"/>
    <property type="project" value="TreeGrafter"/>
</dbReference>
<dbReference type="OrthoDB" id="9810913at2"/>
<dbReference type="EMBL" id="QHKM01000004">
    <property type="protein sequence ID" value="RAK65777.1"/>
    <property type="molecule type" value="Genomic_DNA"/>
</dbReference>
<evidence type="ECO:0000256" key="3">
    <source>
        <dbReference type="PIRSR" id="PIRSR000390-2"/>
    </source>
</evidence>
<dbReference type="Proteomes" id="UP000248553">
    <property type="component" value="Unassembled WGS sequence"/>
</dbReference>
<dbReference type="RefSeq" id="WP_111478687.1">
    <property type="nucleotide sequence ID" value="NZ_QHKM01000004.1"/>
</dbReference>
<dbReference type="InterPro" id="IPR015424">
    <property type="entry name" value="PyrdxlP-dep_Trfase"/>
</dbReference>
<dbReference type="GO" id="GO:0008483">
    <property type="term" value="F:transaminase activity"/>
    <property type="evidence" value="ECO:0007669"/>
    <property type="project" value="TreeGrafter"/>
</dbReference>
<dbReference type="InterPro" id="IPR015422">
    <property type="entry name" value="PyrdxlP-dep_Trfase_small"/>
</dbReference>
<dbReference type="InterPro" id="IPR015421">
    <property type="entry name" value="PyrdxlP-dep_Trfase_major"/>
</dbReference>
<evidence type="ECO:0000256" key="2">
    <source>
        <dbReference type="PIRSR" id="PIRSR000390-1"/>
    </source>
</evidence>
<accession>A0A328BFR1</accession>
<comment type="caution">
    <text evidence="5">The sequence shown here is derived from an EMBL/GenBank/DDBJ whole genome shotgun (WGS) entry which is preliminary data.</text>
</comment>
<evidence type="ECO:0008006" key="7">
    <source>
        <dbReference type="Google" id="ProtNLM"/>
    </source>
</evidence>
<evidence type="ECO:0000313" key="6">
    <source>
        <dbReference type="Proteomes" id="UP000248553"/>
    </source>
</evidence>
<reference evidence="6" key="1">
    <citation type="submission" date="2018-05" db="EMBL/GenBank/DDBJ databases">
        <authorList>
            <person name="Nie L."/>
        </authorList>
    </citation>
    <scope>NUCLEOTIDE SEQUENCE [LARGE SCALE GENOMIC DNA]</scope>
    <source>
        <strain evidence="6">NL</strain>
    </source>
</reference>
<dbReference type="PIRSF" id="PIRSF000390">
    <property type="entry name" value="PLP_StrS"/>
    <property type="match status" value="1"/>
</dbReference>
<feature type="active site" description="Proton acceptor" evidence="2">
    <location>
        <position position="195"/>
    </location>
</feature>
<sequence length="381" mass="41814">MAPDDSAARPVVPPADIPLFSTYVHPRAAEQVAAVLASTMLSEGRLVRQFEQQLTTEFGLLHPAAVNSGTSALHLALEVAGVGPGDEVILPAQTFVASGTSILQTGAVPIFADIRYADGNLDPADIEHRITRRTKAIMPVHWGGYPCDLAEIGAVAARHGLVVVEDAAHALGATYRGQPIGAISDYTCFSFQAIKHLTTGDGGAVCALDPAQAEEVLHRRWFGIDRAHSPMSELGEREYDLRQLGYKYHLSDYAAALGLANMTGIHERMQRRRAIARRYHAELQGVPGLTHFEYQTDRESAYWLFGFHVEQRLSFIRQLKAAGISASVVHVGIDHNTLFGGKRMELRNQRRFDDTQIHIPLHDALTDRAVDHIIAVIKQGW</sequence>
<dbReference type="Gene3D" id="3.90.1150.10">
    <property type="entry name" value="Aspartate Aminotransferase, domain 1"/>
    <property type="match status" value="1"/>
</dbReference>
<gene>
    <name evidence="5" type="ORF">DLM85_13735</name>
</gene>
<dbReference type="PANTHER" id="PTHR30244:SF34">
    <property type="entry name" value="DTDP-4-AMINO-4,6-DIDEOXYGALACTOSE TRANSAMINASE"/>
    <property type="match status" value="1"/>
</dbReference>
<proteinExistence type="inferred from homology"/>
<dbReference type="SUPFAM" id="SSF53383">
    <property type="entry name" value="PLP-dependent transferases"/>
    <property type="match status" value="1"/>
</dbReference>
<evidence type="ECO:0000256" key="1">
    <source>
        <dbReference type="ARBA" id="ARBA00037999"/>
    </source>
</evidence>
<evidence type="ECO:0000313" key="5">
    <source>
        <dbReference type="EMBL" id="RAK65777.1"/>
    </source>
</evidence>
<comment type="similarity">
    <text evidence="1 4">Belongs to the DegT/DnrJ/EryC1 family.</text>
</comment>
<name>A0A328BFR1_9BACT</name>
<dbReference type="CDD" id="cd00616">
    <property type="entry name" value="AHBA_syn"/>
    <property type="match status" value="1"/>
</dbReference>
<dbReference type="PANTHER" id="PTHR30244">
    <property type="entry name" value="TRANSAMINASE"/>
    <property type="match status" value="1"/>
</dbReference>
<organism evidence="5 6">
    <name type="scientific">Hymenobacter edaphi</name>
    <dbReference type="NCBI Taxonomy" id="2211146"/>
    <lineage>
        <taxon>Bacteria</taxon>
        <taxon>Pseudomonadati</taxon>
        <taxon>Bacteroidota</taxon>
        <taxon>Cytophagia</taxon>
        <taxon>Cytophagales</taxon>
        <taxon>Hymenobacteraceae</taxon>
        <taxon>Hymenobacter</taxon>
    </lineage>
</organism>